<evidence type="ECO:0000313" key="13">
    <source>
        <dbReference type="EMBL" id="CAD8553490.1"/>
    </source>
</evidence>
<dbReference type="Pfam" id="PF00069">
    <property type="entry name" value="Pkinase"/>
    <property type="match status" value="1"/>
</dbReference>
<dbReference type="AlphaFoldDB" id="A0A7S0JJQ2"/>
<feature type="binding site" evidence="8">
    <location>
        <position position="63"/>
    </location>
    <ligand>
        <name>ATP</name>
        <dbReference type="ChEBI" id="CHEBI:30616"/>
    </ligand>
</feature>
<gene>
    <name evidence="13" type="ORF">CLEP1334_LOCUS28781</name>
</gene>
<feature type="region of interest" description="Disordered" evidence="11">
    <location>
        <begin position="437"/>
        <end position="495"/>
    </location>
</feature>
<dbReference type="SMART" id="SM00220">
    <property type="entry name" value="S_TKc"/>
    <property type="match status" value="1"/>
</dbReference>
<dbReference type="InterPro" id="IPR003527">
    <property type="entry name" value="MAP_kinase_CS"/>
</dbReference>
<dbReference type="PROSITE" id="PS00108">
    <property type="entry name" value="PROTEIN_KINASE_ST"/>
    <property type="match status" value="1"/>
</dbReference>
<comment type="catalytic activity">
    <reaction evidence="7">
        <text>L-seryl-[protein] + ATP = O-phospho-L-seryl-[protein] + ADP + H(+)</text>
        <dbReference type="Rhea" id="RHEA:17989"/>
        <dbReference type="Rhea" id="RHEA-COMP:9863"/>
        <dbReference type="Rhea" id="RHEA-COMP:11604"/>
        <dbReference type="ChEBI" id="CHEBI:15378"/>
        <dbReference type="ChEBI" id="CHEBI:29999"/>
        <dbReference type="ChEBI" id="CHEBI:30616"/>
        <dbReference type="ChEBI" id="CHEBI:83421"/>
        <dbReference type="ChEBI" id="CHEBI:456216"/>
        <dbReference type="EC" id="2.7.11.1"/>
    </reaction>
</comment>
<evidence type="ECO:0000256" key="3">
    <source>
        <dbReference type="ARBA" id="ARBA00022741"/>
    </source>
</evidence>
<keyword evidence="2 10" id="KW-0808">Transferase</keyword>
<dbReference type="CDD" id="cd07834">
    <property type="entry name" value="STKc_MAPK"/>
    <property type="match status" value="1"/>
</dbReference>
<dbReference type="GO" id="GO:0004707">
    <property type="term" value="F:MAP kinase activity"/>
    <property type="evidence" value="ECO:0007669"/>
    <property type="project" value="UniProtKB-EC"/>
</dbReference>
<comment type="cofactor">
    <cofactor evidence="10">
        <name>Mg(2+)</name>
        <dbReference type="ChEBI" id="CHEBI:18420"/>
    </cofactor>
</comment>
<evidence type="ECO:0000256" key="10">
    <source>
        <dbReference type="RuleBase" id="RU361165"/>
    </source>
</evidence>
<proteinExistence type="inferred from homology"/>
<evidence type="ECO:0000256" key="7">
    <source>
        <dbReference type="ARBA" id="ARBA00048679"/>
    </source>
</evidence>
<reference evidence="13" key="1">
    <citation type="submission" date="2021-01" db="EMBL/GenBank/DDBJ databases">
        <authorList>
            <person name="Corre E."/>
            <person name="Pelletier E."/>
            <person name="Niang G."/>
            <person name="Scheremetjew M."/>
            <person name="Finn R."/>
            <person name="Kale V."/>
            <person name="Holt S."/>
            <person name="Cochrane G."/>
            <person name="Meng A."/>
            <person name="Brown T."/>
            <person name="Cohen L."/>
        </authorList>
    </citation>
    <scope>NUCLEOTIDE SEQUENCE</scope>
    <source>
        <strain evidence="13">RCC1130</strain>
    </source>
</reference>
<dbReference type="FunFam" id="3.30.200.20:FF:000046">
    <property type="entry name" value="Mitogen-activated protein kinase"/>
    <property type="match status" value="1"/>
</dbReference>
<name>A0A7S0JJQ2_9EUKA</name>
<sequence length="495" mass="54517">MSSSSSNAAARFFVGVRYDQQSKYELMHQLGRGAYGEVWSAKAQPENAEQELKLADSRVAIKKIQNCFCQATEAKRILRELRILRHLSHPNVIKIRDVLRPQSEGSFSDLWVVFDFVDLDLRKLIASPQSISVAHVQWIAHQMLVGLKYLHSAHVLHRDLKPANVLLSERCDVKLCDFGLARVVEEEDWALNEQRLHAGPALIRQTSSGYIRPPAMTRQMTSHVVTRWYRAPELILLQRYTTAIDVWSFACIFAELLTMLPEASLDRRERCALFPGRSCLPLSPLDEELGSSPNLDQLNVIFSVIGTPTGPLGWIDLKEMREHVASLSPVPRQPLQELCPAAPPSAIALLDCILRFDPSRRCSLDDALAHPFFDGMQRRASMQLAAQPVDVATIDFEKAELRVPAIRRLIVQEIQHYATRAEAASAATDMDAPRAAAVSAKRKLPDGQGGGGEVLSKAAKRAAAEASSSTPATAKVDGADGSERAAADGVRAAAA</sequence>
<organism evidence="13">
    <name type="scientific">Calcidiscus leptoporus</name>
    <dbReference type="NCBI Taxonomy" id="127549"/>
    <lineage>
        <taxon>Eukaryota</taxon>
        <taxon>Haptista</taxon>
        <taxon>Haptophyta</taxon>
        <taxon>Prymnesiophyceae</taxon>
        <taxon>Coccolithales</taxon>
        <taxon>Calcidiscaceae</taxon>
        <taxon>Calcidiscus</taxon>
    </lineage>
</organism>
<comment type="catalytic activity">
    <reaction evidence="10">
        <text>L-threonyl-[protein] + ATP = O-phospho-L-threonyl-[protein] + ADP + H(+)</text>
        <dbReference type="Rhea" id="RHEA:46608"/>
        <dbReference type="Rhea" id="RHEA-COMP:11060"/>
        <dbReference type="Rhea" id="RHEA-COMP:11605"/>
        <dbReference type="ChEBI" id="CHEBI:15378"/>
        <dbReference type="ChEBI" id="CHEBI:30013"/>
        <dbReference type="ChEBI" id="CHEBI:30616"/>
        <dbReference type="ChEBI" id="CHEBI:61977"/>
        <dbReference type="ChEBI" id="CHEBI:456216"/>
        <dbReference type="EC" id="2.7.11.24"/>
    </reaction>
</comment>
<keyword evidence="3 8" id="KW-0547">Nucleotide-binding</keyword>
<dbReference type="InterPro" id="IPR000719">
    <property type="entry name" value="Prot_kinase_dom"/>
</dbReference>
<evidence type="ECO:0000256" key="4">
    <source>
        <dbReference type="ARBA" id="ARBA00022777"/>
    </source>
</evidence>
<dbReference type="InterPro" id="IPR008271">
    <property type="entry name" value="Ser/Thr_kinase_AS"/>
</dbReference>
<dbReference type="InterPro" id="IPR017441">
    <property type="entry name" value="Protein_kinase_ATP_BS"/>
</dbReference>
<feature type="compositionally biased region" description="Low complexity" evidence="11">
    <location>
        <begin position="464"/>
        <end position="474"/>
    </location>
</feature>
<feature type="domain" description="Protein kinase" evidence="12">
    <location>
        <begin position="24"/>
        <end position="373"/>
    </location>
</feature>
<dbReference type="PROSITE" id="PS01351">
    <property type="entry name" value="MAPK"/>
    <property type="match status" value="1"/>
</dbReference>
<dbReference type="PROSITE" id="PS50011">
    <property type="entry name" value="PROTEIN_KINASE_DOM"/>
    <property type="match status" value="1"/>
</dbReference>
<evidence type="ECO:0000256" key="11">
    <source>
        <dbReference type="SAM" id="MobiDB-lite"/>
    </source>
</evidence>
<comment type="activity regulation">
    <text evidence="10">Activated by threonine and tyrosine phosphorylation.</text>
</comment>
<evidence type="ECO:0000259" key="12">
    <source>
        <dbReference type="PROSITE" id="PS50011"/>
    </source>
</evidence>
<accession>A0A7S0JJQ2</accession>
<keyword evidence="4 10" id="KW-0418">Kinase</keyword>
<dbReference type="PROSITE" id="PS00107">
    <property type="entry name" value="PROTEIN_KINASE_ATP"/>
    <property type="match status" value="1"/>
</dbReference>
<dbReference type="Gene3D" id="1.10.510.10">
    <property type="entry name" value="Transferase(Phosphotransferase) domain 1"/>
    <property type="match status" value="1"/>
</dbReference>
<dbReference type="PANTHER" id="PTHR24055">
    <property type="entry name" value="MITOGEN-ACTIVATED PROTEIN KINASE"/>
    <property type="match status" value="1"/>
</dbReference>
<dbReference type="FunFam" id="1.10.510.10:FF:000405">
    <property type="entry name" value="Mitogen-activated protein kinase"/>
    <property type="match status" value="1"/>
</dbReference>
<dbReference type="InterPro" id="IPR011009">
    <property type="entry name" value="Kinase-like_dom_sf"/>
</dbReference>
<evidence type="ECO:0000256" key="2">
    <source>
        <dbReference type="ARBA" id="ARBA00022679"/>
    </source>
</evidence>
<keyword evidence="5 8" id="KW-0067">ATP-binding</keyword>
<feature type="compositionally biased region" description="Basic and acidic residues" evidence="11">
    <location>
        <begin position="477"/>
        <end position="486"/>
    </location>
</feature>
<dbReference type="EMBL" id="HBER01057651">
    <property type="protein sequence ID" value="CAD8553490.1"/>
    <property type="molecule type" value="Transcribed_RNA"/>
</dbReference>
<dbReference type="InterPro" id="IPR050117">
    <property type="entry name" value="MAPK"/>
</dbReference>
<dbReference type="EC" id="2.7.11.24" evidence="10"/>
<comment type="similarity">
    <text evidence="10">Belongs to the protein kinase superfamily. Ser/Thr protein kinase family. MAP kinase subfamily.</text>
</comment>
<keyword evidence="10" id="KW-0460">Magnesium</keyword>
<protein>
    <recommendedName>
        <fullName evidence="10">Mitogen-activated protein kinase</fullName>
        <ecNumber evidence="10">2.7.11.24</ecNumber>
    </recommendedName>
</protein>
<evidence type="ECO:0000256" key="9">
    <source>
        <dbReference type="RuleBase" id="RU000304"/>
    </source>
</evidence>
<evidence type="ECO:0000256" key="1">
    <source>
        <dbReference type="ARBA" id="ARBA00022527"/>
    </source>
</evidence>
<dbReference type="Gene3D" id="3.30.200.20">
    <property type="entry name" value="Phosphorylase Kinase, domain 1"/>
    <property type="match status" value="1"/>
</dbReference>
<keyword evidence="1 9" id="KW-0723">Serine/threonine-protein kinase</keyword>
<evidence type="ECO:0000256" key="8">
    <source>
        <dbReference type="PROSITE-ProRule" id="PRU10141"/>
    </source>
</evidence>
<dbReference type="SUPFAM" id="SSF56112">
    <property type="entry name" value="Protein kinase-like (PK-like)"/>
    <property type="match status" value="1"/>
</dbReference>
<evidence type="ECO:0000256" key="5">
    <source>
        <dbReference type="ARBA" id="ARBA00022840"/>
    </source>
</evidence>
<evidence type="ECO:0000256" key="6">
    <source>
        <dbReference type="ARBA" id="ARBA00047899"/>
    </source>
</evidence>
<comment type="catalytic activity">
    <reaction evidence="6">
        <text>L-threonyl-[protein] + ATP = O-phospho-L-threonyl-[protein] + ADP + H(+)</text>
        <dbReference type="Rhea" id="RHEA:46608"/>
        <dbReference type="Rhea" id="RHEA-COMP:11060"/>
        <dbReference type="Rhea" id="RHEA-COMP:11605"/>
        <dbReference type="ChEBI" id="CHEBI:15378"/>
        <dbReference type="ChEBI" id="CHEBI:30013"/>
        <dbReference type="ChEBI" id="CHEBI:30616"/>
        <dbReference type="ChEBI" id="CHEBI:61977"/>
        <dbReference type="ChEBI" id="CHEBI:456216"/>
        <dbReference type="EC" id="2.7.11.1"/>
    </reaction>
</comment>
<dbReference type="GO" id="GO:0005524">
    <property type="term" value="F:ATP binding"/>
    <property type="evidence" value="ECO:0007669"/>
    <property type="project" value="UniProtKB-UniRule"/>
</dbReference>